<sequence length="386" mass="40648">MSAMVQLSGQPTDDPLAALEALLTMVAEKAVQFSAEQEVDADTVAAMKAAGVYRALVPVRFGGDEKSPSDFLRLIESISARDGSAGWVASFGVSHMYLASMPAETLAQVYAEGPDVVFAGTIFPPQKAVRVEGGYRVSGRWPFGSGSPGAELIGVGIKTDDPTGTGLPRMAVMPAHKVRIEPNWDVIGLKGTGSHDLVVEDVFVPEAWTFVRGAPPTIDLAAYRYPSMALAAQVLAVVGLGVARAALDLMGKMAGTRGSITGAPVMAERANVQIALAKGEAALRGARAFFYEITDEVFAVVQAGDKPSREQTALVRLAATQAARTGADVTRLMFEQAGTAGIFNSHPFSRLLQDALVVYQHAFLNEATWQSAGRVLLGLDAPAGYP</sequence>
<dbReference type="InterPro" id="IPR009100">
    <property type="entry name" value="AcylCoA_DH/oxidase_NM_dom_sf"/>
</dbReference>
<keyword evidence="1" id="KW-0560">Oxidoreductase</keyword>
<dbReference type="Proteomes" id="UP001187221">
    <property type="component" value="Unassembled WGS sequence"/>
</dbReference>
<comment type="caution">
    <text evidence="3">The sequence shown here is derived from an EMBL/GenBank/DDBJ whole genome shotgun (WGS) entry which is preliminary data.</text>
</comment>
<dbReference type="Pfam" id="PF08028">
    <property type="entry name" value="Acyl-CoA_dh_2"/>
    <property type="match status" value="1"/>
</dbReference>
<dbReference type="SUPFAM" id="SSF56645">
    <property type="entry name" value="Acyl-CoA dehydrogenase NM domain-like"/>
    <property type="match status" value="1"/>
</dbReference>
<evidence type="ECO:0000313" key="4">
    <source>
        <dbReference type="Proteomes" id="UP001187221"/>
    </source>
</evidence>
<dbReference type="InterPro" id="IPR037069">
    <property type="entry name" value="AcylCoA_DH/ox_N_sf"/>
</dbReference>
<evidence type="ECO:0000256" key="1">
    <source>
        <dbReference type="ARBA" id="ARBA00023002"/>
    </source>
</evidence>
<dbReference type="InterPro" id="IPR046373">
    <property type="entry name" value="Acyl-CoA_Oxase/DH_mid-dom_sf"/>
</dbReference>
<dbReference type="PIRSF" id="PIRSF016578">
    <property type="entry name" value="HsaA"/>
    <property type="match status" value="1"/>
</dbReference>
<keyword evidence="4" id="KW-1185">Reference proteome</keyword>
<dbReference type="PANTHER" id="PTHR43884:SF12">
    <property type="entry name" value="ISOVALERYL-COA DEHYDROGENASE, MITOCHONDRIAL-RELATED"/>
    <property type="match status" value="1"/>
</dbReference>
<dbReference type="RefSeq" id="WP_317973380.1">
    <property type="nucleotide sequence ID" value="NZ_BTFW01000001.1"/>
</dbReference>
<evidence type="ECO:0000259" key="2">
    <source>
        <dbReference type="Pfam" id="PF08028"/>
    </source>
</evidence>
<dbReference type="EMBL" id="BTFW01000001">
    <property type="protein sequence ID" value="GMM59525.1"/>
    <property type="molecule type" value="Genomic_DNA"/>
</dbReference>
<proteinExistence type="predicted"/>
<gene>
    <name evidence="3" type="ORF">NUTIK01_03020</name>
</gene>
<feature type="domain" description="Acyl-CoA dehydrogenase C-terminal" evidence="2">
    <location>
        <begin position="234"/>
        <end position="365"/>
    </location>
</feature>
<dbReference type="InterPro" id="IPR013107">
    <property type="entry name" value="Acyl-CoA_DH_C"/>
</dbReference>
<name>A0ABQ6P3S9_9SPHN</name>
<dbReference type="InterPro" id="IPR036250">
    <property type="entry name" value="AcylCo_DH-like_C"/>
</dbReference>
<organism evidence="3 4">
    <name type="scientific">Novosphingobium pituita</name>
    <dbReference type="NCBI Taxonomy" id="3056842"/>
    <lineage>
        <taxon>Bacteria</taxon>
        <taxon>Pseudomonadati</taxon>
        <taxon>Pseudomonadota</taxon>
        <taxon>Alphaproteobacteria</taxon>
        <taxon>Sphingomonadales</taxon>
        <taxon>Sphingomonadaceae</taxon>
        <taxon>Novosphingobium</taxon>
    </lineage>
</organism>
<dbReference type="GO" id="GO:0004497">
    <property type="term" value="F:monooxygenase activity"/>
    <property type="evidence" value="ECO:0007669"/>
    <property type="project" value="UniProtKB-KW"/>
</dbReference>
<accession>A0ABQ6P3S9</accession>
<dbReference type="PANTHER" id="PTHR43884">
    <property type="entry name" value="ACYL-COA DEHYDROGENASE"/>
    <property type="match status" value="1"/>
</dbReference>
<reference evidence="3 4" key="1">
    <citation type="submission" date="2023-06" db="EMBL/GenBank/DDBJ databases">
        <title>Draft genome sequence of Novosphingobium sp. strain IK01.</title>
        <authorList>
            <person name="Hatamoto M."/>
            <person name="Ikarashi T."/>
            <person name="Yamaguchi T."/>
        </authorList>
    </citation>
    <scope>NUCLEOTIDE SEQUENCE [LARGE SCALE GENOMIC DNA]</scope>
    <source>
        <strain evidence="3 4">IK01</strain>
    </source>
</reference>
<dbReference type="SUPFAM" id="SSF47203">
    <property type="entry name" value="Acyl-CoA dehydrogenase C-terminal domain-like"/>
    <property type="match status" value="1"/>
</dbReference>
<dbReference type="Gene3D" id="2.40.110.10">
    <property type="entry name" value="Butyryl-CoA Dehydrogenase, subunit A, domain 2"/>
    <property type="match status" value="1"/>
</dbReference>
<dbReference type="Gene3D" id="1.10.540.10">
    <property type="entry name" value="Acyl-CoA dehydrogenase/oxidase, N-terminal domain"/>
    <property type="match status" value="1"/>
</dbReference>
<keyword evidence="3" id="KW-0503">Monooxygenase</keyword>
<evidence type="ECO:0000313" key="3">
    <source>
        <dbReference type="EMBL" id="GMM59525.1"/>
    </source>
</evidence>
<protein>
    <submittedName>
        <fullName evidence="3">Flavin-dependent monooxygenase</fullName>
    </submittedName>
</protein>
<dbReference type="Gene3D" id="1.20.140.10">
    <property type="entry name" value="Butyryl-CoA Dehydrogenase, subunit A, domain 3"/>
    <property type="match status" value="1"/>
</dbReference>